<feature type="non-terminal residue" evidence="2">
    <location>
        <position position="1"/>
    </location>
</feature>
<accession>A0A392RHV8</accession>
<evidence type="ECO:0000256" key="1">
    <source>
        <dbReference type="SAM" id="MobiDB-lite"/>
    </source>
</evidence>
<comment type="caution">
    <text evidence="2">The sequence shown here is derived from an EMBL/GenBank/DDBJ whole genome shotgun (WGS) entry which is preliminary data.</text>
</comment>
<organism evidence="2 3">
    <name type="scientific">Trifolium medium</name>
    <dbReference type="NCBI Taxonomy" id="97028"/>
    <lineage>
        <taxon>Eukaryota</taxon>
        <taxon>Viridiplantae</taxon>
        <taxon>Streptophyta</taxon>
        <taxon>Embryophyta</taxon>
        <taxon>Tracheophyta</taxon>
        <taxon>Spermatophyta</taxon>
        <taxon>Magnoliopsida</taxon>
        <taxon>eudicotyledons</taxon>
        <taxon>Gunneridae</taxon>
        <taxon>Pentapetalae</taxon>
        <taxon>rosids</taxon>
        <taxon>fabids</taxon>
        <taxon>Fabales</taxon>
        <taxon>Fabaceae</taxon>
        <taxon>Papilionoideae</taxon>
        <taxon>50 kb inversion clade</taxon>
        <taxon>NPAAA clade</taxon>
        <taxon>Hologalegina</taxon>
        <taxon>IRL clade</taxon>
        <taxon>Trifolieae</taxon>
        <taxon>Trifolium</taxon>
    </lineage>
</organism>
<evidence type="ECO:0000313" key="2">
    <source>
        <dbReference type="EMBL" id="MCI36188.1"/>
    </source>
</evidence>
<feature type="region of interest" description="Disordered" evidence="1">
    <location>
        <begin position="78"/>
        <end position="112"/>
    </location>
</feature>
<feature type="compositionally biased region" description="Basic and acidic residues" evidence="1">
    <location>
        <begin position="90"/>
        <end position="112"/>
    </location>
</feature>
<dbReference type="Proteomes" id="UP000265520">
    <property type="component" value="Unassembled WGS sequence"/>
</dbReference>
<keyword evidence="3" id="KW-1185">Reference proteome</keyword>
<protein>
    <submittedName>
        <fullName evidence="2">Uncharacterized protein</fullName>
    </submittedName>
</protein>
<dbReference type="EMBL" id="LXQA010231368">
    <property type="protein sequence ID" value="MCI36188.1"/>
    <property type="molecule type" value="Genomic_DNA"/>
</dbReference>
<reference evidence="2 3" key="1">
    <citation type="journal article" date="2018" name="Front. Plant Sci.">
        <title>Red Clover (Trifolium pratense) and Zigzag Clover (T. medium) - A Picture of Genomic Similarities and Differences.</title>
        <authorList>
            <person name="Dluhosova J."/>
            <person name="Istvanek J."/>
            <person name="Nedelnik J."/>
            <person name="Repkova J."/>
        </authorList>
    </citation>
    <scope>NUCLEOTIDE SEQUENCE [LARGE SCALE GENOMIC DNA]</scope>
    <source>
        <strain evidence="3">cv. 10/8</strain>
        <tissue evidence="2">Leaf</tissue>
    </source>
</reference>
<proteinExistence type="predicted"/>
<sequence length="112" mass="13063">QQRLGRKQTFIPSNRIPVNQWRHGQHATSDKKVMEKGNASRINQTNVAEASKYFYRNNYKSKNPMTRMQWRRFQCQKQMANQKAQTGGKAKNDKKVEAARRPAKERISPSDA</sequence>
<dbReference type="AlphaFoldDB" id="A0A392RHV8"/>
<evidence type="ECO:0000313" key="3">
    <source>
        <dbReference type="Proteomes" id="UP000265520"/>
    </source>
</evidence>
<name>A0A392RHV8_9FABA</name>